<dbReference type="EMBL" id="QMDV01000001">
    <property type="protein sequence ID" value="RAU84015.1"/>
    <property type="molecule type" value="Genomic_DNA"/>
</dbReference>
<feature type="compositionally biased region" description="Polar residues" evidence="1">
    <location>
        <begin position="65"/>
        <end position="96"/>
    </location>
</feature>
<reference evidence="2 3" key="1">
    <citation type="submission" date="2018-06" db="EMBL/GenBank/DDBJ databases">
        <authorList>
            <person name="Liu Z.-W."/>
        </authorList>
    </citation>
    <scope>NUCLEOTIDE SEQUENCE [LARGE SCALE GENOMIC DNA]</scope>
    <source>
        <strain evidence="2 3">2b14</strain>
    </source>
</reference>
<feature type="compositionally biased region" description="Low complexity" evidence="1">
    <location>
        <begin position="108"/>
        <end position="128"/>
    </location>
</feature>
<feature type="compositionally biased region" description="Polar residues" evidence="1">
    <location>
        <begin position="226"/>
        <end position="235"/>
    </location>
</feature>
<feature type="compositionally biased region" description="Polar residues" evidence="1">
    <location>
        <begin position="252"/>
        <end position="265"/>
    </location>
</feature>
<comment type="caution">
    <text evidence="2">The sequence shown here is derived from an EMBL/GenBank/DDBJ whole genome shotgun (WGS) entry which is preliminary data.</text>
</comment>
<evidence type="ECO:0000256" key="1">
    <source>
        <dbReference type="SAM" id="MobiDB-lite"/>
    </source>
</evidence>
<evidence type="ECO:0000313" key="2">
    <source>
        <dbReference type="EMBL" id="RAU84015.1"/>
    </source>
</evidence>
<feature type="region of interest" description="Disordered" evidence="1">
    <location>
        <begin position="1"/>
        <end position="173"/>
    </location>
</feature>
<dbReference type="OrthoDB" id="892383at2"/>
<dbReference type="RefSeq" id="WP_112304157.1">
    <property type="nucleotide sequence ID" value="NZ_QMDV01000001.1"/>
</dbReference>
<reference evidence="2 3" key="2">
    <citation type="submission" date="2018-07" db="EMBL/GenBank/DDBJ databases">
        <title>Pontibacter sp. 2b14 genomic sequence and assembly.</title>
        <authorList>
            <person name="Du Z.-J."/>
        </authorList>
    </citation>
    <scope>NUCLEOTIDE SEQUENCE [LARGE SCALE GENOMIC DNA]</scope>
    <source>
        <strain evidence="2 3">2b14</strain>
    </source>
</reference>
<name>A0A364RIB0_9BACT</name>
<keyword evidence="3" id="KW-1185">Reference proteome</keyword>
<gene>
    <name evidence="2" type="ORF">DP923_02855</name>
</gene>
<feature type="compositionally biased region" description="Polar residues" evidence="1">
    <location>
        <begin position="132"/>
        <end position="143"/>
    </location>
</feature>
<dbReference type="AlphaFoldDB" id="A0A364RIB0"/>
<dbReference type="Proteomes" id="UP000251692">
    <property type="component" value="Unassembled WGS sequence"/>
</dbReference>
<organism evidence="2 3">
    <name type="scientific">Pontibacter arcticus</name>
    <dbReference type="NCBI Taxonomy" id="2080288"/>
    <lineage>
        <taxon>Bacteria</taxon>
        <taxon>Pseudomonadati</taxon>
        <taxon>Bacteroidota</taxon>
        <taxon>Cytophagia</taxon>
        <taxon>Cytophagales</taxon>
        <taxon>Hymenobacteraceae</taxon>
        <taxon>Pontibacter</taxon>
    </lineage>
</organism>
<sequence length="265" mass="30981">MADNTDRNFTDRGEHNQRKGQQLHKQDQQQRYGYRGAPETRQWGENNFFHTGPSPRGAQDRDPGRSQNPSGYNNRPASYEQQNQSNHYGTSQNSPYRNERSHINHGDNYGSSNYQSNQNNQGSANAGGSRHGNFSDQSDQRNNLYREGPGSSSRYKETDFRYGSGSHNWYQEGRYTADNEDERNRDGRGFMDRVKDTWNDIWHSDDPDYRTNNTNNRQDYYDNQRHVPQNTSRNFNRGYESGPRWADETDSGNDSYYQNNDPSRR</sequence>
<evidence type="ECO:0000313" key="3">
    <source>
        <dbReference type="Proteomes" id="UP000251692"/>
    </source>
</evidence>
<proteinExistence type="predicted"/>
<protein>
    <submittedName>
        <fullName evidence="2">Uncharacterized protein</fullName>
    </submittedName>
</protein>
<feature type="compositionally biased region" description="Basic and acidic residues" evidence="1">
    <location>
        <begin position="1"/>
        <end position="17"/>
    </location>
</feature>
<feature type="compositionally biased region" description="Basic and acidic residues" evidence="1">
    <location>
        <begin position="199"/>
        <end position="209"/>
    </location>
</feature>
<feature type="region of interest" description="Disordered" evidence="1">
    <location>
        <begin position="199"/>
        <end position="265"/>
    </location>
</feature>
<accession>A0A364RIB0</accession>